<dbReference type="GO" id="GO:0009089">
    <property type="term" value="P:lysine biosynthetic process via diaminopimelate"/>
    <property type="evidence" value="ECO:0007669"/>
    <property type="project" value="InterPro"/>
</dbReference>
<evidence type="ECO:0000256" key="2">
    <source>
        <dbReference type="ARBA" id="ARBA00023002"/>
    </source>
</evidence>
<evidence type="ECO:0000256" key="1">
    <source>
        <dbReference type="ARBA" id="ARBA00022857"/>
    </source>
</evidence>
<dbReference type="SUPFAM" id="SSF51735">
    <property type="entry name" value="NAD(P)-binding Rossmann-fold domains"/>
    <property type="match status" value="1"/>
</dbReference>
<keyword evidence="5" id="KW-1185">Reference proteome</keyword>
<dbReference type="AlphaFoldDB" id="A0A9X1ZQR0"/>
<dbReference type="Proteomes" id="UP001139521">
    <property type="component" value="Unassembled WGS sequence"/>
</dbReference>
<dbReference type="EMBL" id="JAKHSK010000004">
    <property type="protein sequence ID" value="MCL6217540.1"/>
    <property type="molecule type" value="Genomic_DNA"/>
</dbReference>
<proteinExistence type="predicted"/>
<evidence type="ECO:0000313" key="4">
    <source>
        <dbReference type="EMBL" id="MCL6217540.1"/>
    </source>
</evidence>
<dbReference type="RefSeq" id="WP_249600518.1">
    <property type="nucleotide sequence ID" value="NZ_JAKHSK010000004.1"/>
</dbReference>
<dbReference type="Pfam" id="PF01113">
    <property type="entry name" value="DapB_N"/>
    <property type="match status" value="1"/>
</dbReference>
<accession>A0A9X1ZQR0</accession>
<keyword evidence="1" id="KW-0521">NADP</keyword>
<gene>
    <name evidence="4" type="ORF">L1967_04450</name>
</gene>
<name>A0A9X1ZQR0_9FLAO</name>
<comment type="caution">
    <text evidence="4">The sequence shown here is derived from an EMBL/GenBank/DDBJ whole genome shotgun (WGS) entry which is preliminary data.</text>
</comment>
<dbReference type="Gene3D" id="3.40.50.720">
    <property type="entry name" value="NAD(P)-binding Rossmann-like Domain"/>
    <property type="match status" value="1"/>
</dbReference>
<organism evidence="4 5">
    <name type="scientific">Zunongwangia pacifica</name>
    <dbReference type="NCBI Taxonomy" id="2911062"/>
    <lineage>
        <taxon>Bacteria</taxon>
        <taxon>Pseudomonadati</taxon>
        <taxon>Bacteroidota</taxon>
        <taxon>Flavobacteriia</taxon>
        <taxon>Flavobacteriales</taxon>
        <taxon>Flavobacteriaceae</taxon>
        <taxon>Zunongwangia</taxon>
    </lineage>
</organism>
<dbReference type="InterPro" id="IPR000846">
    <property type="entry name" value="DapB_N"/>
</dbReference>
<feature type="domain" description="Dihydrodipicolinate reductase N-terminal" evidence="3">
    <location>
        <begin position="1"/>
        <end position="37"/>
    </location>
</feature>
<dbReference type="InterPro" id="IPR036291">
    <property type="entry name" value="NAD(P)-bd_dom_sf"/>
</dbReference>
<keyword evidence="2" id="KW-0560">Oxidoreductase</keyword>
<evidence type="ECO:0000313" key="5">
    <source>
        <dbReference type="Proteomes" id="UP001139521"/>
    </source>
</evidence>
<reference evidence="4" key="1">
    <citation type="submission" date="2022-01" db="EMBL/GenBank/DDBJ databases">
        <title>Genome sequencing of Zunongwangia sp. M21534 genome.</title>
        <authorList>
            <person name="Chen Y."/>
            <person name="Dong C."/>
            <person name="Shao Z."/>
        </authorList>
    </citation>
    <scope>NUCLEOTIDE SEQUENCE</scope>
    <source>
        <strain evidence="4">MCCC M21534</strain>
    </source>
</reference>
<evidence type="ECO:0000259" key="3">
    <source>
        <dbReference type="Pfam" id="PF01113"/>
    </source>
</evidence>
<sequence length="45" mass="5055">MKVLIIGAHGKVGQRIAKAMSASKDFEPTALLEKKSKNRFLKRWA</sequence>
<protein>
    <recommendedName>
        <fullName evidence="3">Dihydrodipicolinate reductase N-terminal domain-containing protein</fullName>
    </recommendedName>
</protein>
<dbReference type="GO" id="GO:0008839">
    <property type="term" value="F:4-hydroxy-tetrahydrodipicolinate reductase"/>
    <property type="evidence" value="ECO:0007669"/>
    <property type="project" value="InterPro"/>
</dbReference>